<dbReference type="AlphaFoldDB" id="A0A7C8KNW2"/>
<keyword evidence="1" id="KW-0732">Signal</keyword>
<sequence>MPSFSIPLILYFALSFTIPTRVGDRYVVEGTDLVYYDCPEDYQKVEINQAWLDAIRMAKYGKDKIDWNNGRAEQDFLGSPELNLQYREGIQGKWF</sequence>
<protein>
    <recommendedName>
        <fullName evidence="4">SCP domain-containing protein</fullName>
    </recommendedName>
</protein>
<accession>A0A7C8KNW2</accession>
<evidence type="ECO:0000313" key="2">
    <source>
        <dbReference type="EMBL" id="KAF3173825.1"/>
    </source>
</evidence>
<evidence type="ECO:0000313" key="3">
    <source>
        <dbReference type="Proteomes" id="UP000479691"/>
    </source>
</evidence>
<organism evidence="2 3">
    <name type="scientific">Orbilia oligospora</name>
    <name type="common">Nematode-trapping fungus</name>
    <name type="synonym">Arthrobotrys oligospora</name>
    <dbReference type="NCBI Taxonomy" id="2813651"/>
    <lineage>
        <taxon>Eukaryota</taxon>
        <taxon>Fungi</taxon>
        <taxon>Dikarya</taxon>
        <taxon>Ascomycota</taxon>
        <taxon>Pezizomycotina</taxon>
        <taxon>Orbiliomycetes</taxon>
        <taxon>Orbiliales</taxon>
        <taxon>Orbiliaceae</taxon>
        <taxon>Orbilia</taxon>
    </lineage>
</organism>
<evidence type="ECO:0008006" key="4">
    <source>
        <dbReference type="Google" id="ProtNLM"/>
    </source>
</evidence>
<name>A0A7C8KNW2_ORBOL</name>
<dbReference type="Proteomes" id="UP000479691">
    <property type="component" value="Unassembled WGS sequence"/>
</dbReference>
<dbReference type="EMBL" id="JAABOE010000058">
    <property type="protein sequence ID" value="KAF3173825.1"/>
    <property type="molecule type" value="Genomic_DNA"/>
</dbReference>
<evidence type="ECO:0000256" key="1">
    <source>
        <dbReference type="SAM" id="SignalP"/>
    </source>
</evidence>
<feature type="chain" id="PRO_5028897651" description="SCP domain-containing protein" evidence="1">
    <location>
        <begin position="24"/>
        <end position="95"/>
    </location>
</feature>
<comment type="caution">
    <text evidence="2">The sequence shown here is derived from an EMBL/GenBank/DDBJ whole genome shotgun (WGS) entry which is preliminary data.</text>
</comment>
<feature type="signal peptide" evidence="1">
    <location>
        <begin position="1"/>
        <end position="23"/>
    </location>
</feature>
<reference evidence="2 3" key="1">
    <citation type="submission" date="2019-06" db="EMBL/GenBank/DDBJ databases">
        <authorList>
            <person name="Palmer J.M."/>
        </authorList>
    </citation>
    <scope>NUCLEOTIDE SEQUENCE [LARGE SCALE GENOMIC DNA]</scope>
    <source>
        <strain evidence="2 3">TWF788</strain>
    </source>
</reference>
<gene>
    <name evidence="2" type="ORF">TWF788_008892</name>
</gene>
<proteinExistence type="predicted"/>